<comment type="subcellular location">
    <subcellularLocation>
        <location evidence="1">Membrane</location>
        <topology evidence="1">Single-pass membrane protein</topology>
    </subcellularLocation>
</comment>
<dbReference type="GO" id="GO:0016020">
    <property type="term" value="C:membrane"/>
    <property type="evidence" value="ECO:0007669"/>
    <property type="project" value="UniProtKB-SubCell"/>
</dbReference>
<protein>
    <recommendedName>
        <fullName evidence="6">LicD/FKTN/FKRP nucleotidyltransferase domain-containing protein</fullName>
    </recommendedName>
</protein>
<feature type="signal peptide" evidence="5">
    <location>
        <begin position="1"/>
        <end position="21"/>
    </location>
</feature>
<dbReference type="EMBL" id="PDLM01000001">
    <property type="protein sequence ID" value="RDW88119.1"/>
    <property type="molecule type" value="Genomic_DNA"/>
</dbReference>
<accession>A0A3D8SP66</accession>
<reference evidence="7 8" key="1">
    <citation type="journal article" date="2018" name="IMA Fungus">
        <title>IMA Genome-F 9: Draft genome sequence of Annulohypoxylon stygium, Aspergillus mulundensis, Berkeleyomyces basicola (syn. Thielaviopsis basicola), Ceratocystis smalleyi, two Cercospora beticola strains, Coleophoma cylindrospora, Fusarium fracticaudum, Phialophora cf. hyalina, and Morchella septimelata.</title>
        <authorList>
            <person name="Wingfield B.D."/>
            <person name="Bills G.F."/>
            <person name="Dong Y."/>
            <person name="Huang W."/>
            <person name="Nel W.J."/>
            <person name="Swalarsk-Parry B.S."/>
            <person name="Vaghefi N."/>
            <person name="Wilken P.M."/>
            <person name="An Z."/>
            <person name="de Beer Z.W."/>
            <person name="De Vos L."/>
            <person name="Chen L."/>
            <person name="Duong T.A."/>
            <person name="Gao Y."/>
            <person name="Hammerbacher A."/>
            <person name="Kikkert J.R."/>
            <person name="Li Y."/>
            <person name="Li H."/>
            <person name="Li K."/>
            <person name="Li Q."/>
            <person name="Liu X."/>
            <person name="Ma X."/>
            <person name="Naidoo K."/>
            <person name="Pethybridge S.J."/>
            <person name="Sun J."/>
            <person name="Steenkamp E.T."/>
            <person name="van der Nest M.A."/>
            <person name="van Wyk S."/>
            <person name="Wingfield M.J."/>
            <person name="Xiong C."/>
            <person name="Yue Q."/>
            <person name="Zhang X."/>
        </authorList>
    </citation>
    <scope>NUCLEOTIDE SEQUENCE [LARGE SCALE GENOMIC DNA]</scope>
    <source>
        <strain evidence="7 8">BP6252</strain>
    </source>
</reference>
<feature type="domain" description="LicD/FKTN/FKRP nucleotidyltransferase" evidence="6">
    <location>
        <begin position="107"/>
        <end position="214"/>
    </location>
</feature>
<evidence type="ECO:0000313" key="8">
    <source>
        <dbReference type="Proteomes" id="UP000256645"/>
    </source>
</evidence>
<evidence type="ECO:0000259" key="6">
    <source>
        <dbReference type="Pfam" id="PF04991"/>
    </source>
</evidence>
<sequence length="330" mass="37269">MKLQGLFSALAAALLLTPSLAAPSAQPEPDASTLDARDPSIPAGAGRPFNAAARPHKPVDTKYFKEPGGDDALGHYDNRYYTGTQVGYEEHRNTLRYLIRAYLTVFREHNIETWIAHGTLLGWWWNGKIMPWDPDLDVQVSASTLVWLGKNMNMTFHDYVGRSPSGEEVHRRYLLDINPNSAERVRGDGMNVIDARFIDTSNGMFIDITGLSETNPGSQPGVWSCKNYHRYRTRDLYPMRETVFEGVPATVPYSFDKILIEEYSQKALTTTSFHGHKWIAEKKEWVADEQQQATMGRRKRSAEAIAPHVPRSIQVERSGTGLRNLKTLFT</sequence>
<dbReference type="PANTHER" id="PTHR15407:SF28">
    <property type="entry name" value="RIBITOL-5-PHOSPHATE TRANSFERASE FKTN"/>
    <property type="match status" value="1"/>
</dbReference>
<evidence type="ECO:0000256" key="2">
    <source>
        <dbReference type="ARBA" id="ARBA00022692"/>
    </source>
</evidence>
<organism evidence="7 8">
    <name type="scientific">Coleophoma cylindrospora</name>
    <dbReference type="NCBI Taxonomy" id="1849047"/>
    <lineage>
        <taxon>Eukaryota</taxon>
        <taxon>Fungi</taxon>
        <taxon>Dikarya</taxon>
        <taxon>Ascomycota</taxon>
        <taxon>Pezizomycotina</taxon>
        <taxon>Leotiomycetes</taxon>
        <taxon>Helotiales</taxon>
        <taxon>Dermateaceae</taxon>
        <taxon>Coleophoma</taxon>
    </lineage>
</organism>
<dbReference type="PANTHER" id="PTHR15407">
    <property type="entry name" value="FUKUTIN-RELATED"/>
    <property type="match status" value="1"/>
</dbReference>
<dbReference type="GO" id="GO:0009100">
    <property type="term" value="P:glycoprotein metabolic process"/>
    <property type="evidence" value="ECO:0007669"/>
    <property type="project" value="UniProtKB-ARBA"/>
</dbReference>
<dbReference type="Pfam" id="PF04991">
    <property type="entry name" value="LicD"/>
    <property type="match status" value="1"/>
</dbReference>
<dbReference type="InterPro" id="IPR007074">
    <property type="entry name" value="LicD/FKTN/FKRP_NTP_transf"/>
</dbReference>
<comment type="caution">
    <text evidence="7">The sequence shown here is derived from an EMBL/GenBank/DDBJ whole genome shotgun (WGS) entry which is preliminary data.</text>
</comment>
<evidence type="ECO:0000313" key="7">
    <source>
        <dbReference type="EMBL" id="RDW88119.1"/>
    </source>
</evidence>
<keyword evidence="5" id="KW-0732">Signal</keyword>
<keyword evidence="8" id="KW-1185">Reference proteome</keyword>
<keyword evidence="4" id="KW-0472">Membrane</keyword>
<dbReference type="OrthoDB" id="444255at2759"/>
<proteinExistence type="predicted"/>
<gene>
    <name evidence="7" type="ORF">BP6252_00151</name>
</gene>
<evidence type="ECO:0000256" key="1">
    <source>
        <dbReference type="ARBA" id="ARBA00004167"/>
    </source>
</evidence>
<dbReference type="Proteomes" id="UP000256645">
    <property type="component" value="Unassembled WGS sequence"/>
</dbReference>
<dbReference type="STRING" id="1849047.A0A3D8SP66"/>
<evidence type="ECO:0000256" key="5">
    <source>
        <dbReference type="SAM" id="SignalP"/>
    </source>
</evidence>
<evidence type="ECO:0000256" key="3">
    <source>
        <dbReference type="ARBA" id="ARBA00022989"/>
    </source>
</evidence>
<name>A0A3D8SP66_9HELO</name>
<evidence type="ECO:0000256" key="4">
    <source>
        <dbReference type="ARBA" id="ARBA00023136"/>
    </source>
</evidence>
<dbReference type="AlphaFoldDB" id="A0A3D8SP66"/>
<keyword evidence="2" id="KW-0812">Transmembrane</keyword>
<keyword evidence="3" id="KW-1133">Transmembrane helix</keyword>
<dbReference type="InterPro" id="IPR009644">
    <property type="entry name" value="FKTN/MNN4/W02B3.4-1"/>
</dbReference>
<feature type="chain" id="PRO_5017820587" description="LicD/FKTN/FKRP nucleotidyltransferase domain-containing protein" evidence="5">
    <location>
        <begin position="22"/>
        <end position="330"/>
    </location>
</feature>